<dbReference type="SUPFAM" id="SSF54373">
    <property type="entry name" value="FAD-linked reductases, C-terminal domain"/>
    <property type="match status" value="1"/>
</dbReference>
<dbReference type="InterPro" id="IPR006311">
    <property type="entry name" value="TAT_signal"/>
</dbReference>
<evidence type="ECO:0000313" key="4">
    <source>
        <dbReference type="EMBL" id="KKZ12340.1"/>
    </source>
</evidence>
<feature type="domain" description="Amine oxidase" evidence="3">
    <location>
        <begin position="62"/>
        <end position="514"/>
    </location>
</feature>
<evidence type="ECO:0000313" key="5">
    <source>
        <dbReference type="Proteomes" id="UP000035067"/>
    </source>
</evidence>
<gene>
    <name evidence="4" type="ORF">TE42_05010</name>
</gene>
<accession>A0A0G2HL84</accession>
<dbReference type="InterPro" id="IPR036188">
    <property type="entry name" value="FAD/NAD-bd_sf"/>
</dbReference>
<dbReference type="GO" id="GO:0001716">
    <property type="term" value="F:L-amino-acid oxidase activity"/>
    <property type="evidence" value="ECO:0007669"/>
    <property type="project" value="TreeGrafter"/>
</dbReference>
<dbReference type="Gene3D" id="3.50.50.60">
    <property type="entry name" value="FAD/NAD(P)-binding domain"/>
    <property type="match status" value="1"/>
</dbReference>
<dbReference type="SUPFAM" id="SSF51905">
    <property type="entry name" value="FAD/NAD(P)-binding domain"/>
    <property type="match status" value="1"/>
</dbReference>
<sequence length="525" mass="57565">MQRMTRRFLLRAIGTAAGSAAAYRTMEALGMVAASAKTSKLVDLAAGSPGKGKRVVILGAGVAGLVTAWELSQAGWDCVVLEASNRVGGRSLTVRSGDILHEGALRQDVCFDPEDHLYANLGPARIPHHHRALLGYCKAFGIELEVFTNDNRAALFHDSRSFAGKPVTARRVMTDVQGYLSELLAKAVGRGALDRELTAEDKERILNMLKESGDLKGENLIYEGSGRSGYRDRDNAGFAGGGEPEAPLDLGELLTSDFWEYKLHFSQFLNQNPTLFQPIGGMDAIPRAFERRVGHLVRLGCHVQQLRRTSTGVRILFRNAQGTTEAIEGDFAICTIPTPVLKDIPNDFSATTQHAIQSLEFVESVKIAFQARRRFWEEDQAIYGGISWTNQDITQVWYPANGYHREKGVVLGAYIWDREPGLRYSEMTGTERLKQALAEGEKLHPGYTTEMECGVSYAWVNAPLQKGAWARETESVEEAAAVLREPDGPFYFAGSQVTALPGWQEGAVLSAHAALNGIHDRSVAN</sequence>
<proteinExistence type="predicted"/>
<dbReference type="GO" id="GO:0009063">
    <property type="term" value="P:amino acid catabolic process"/>
    <property type="evidence" value="ECO:0007669"/>
    <property type="project" value="TreeGrafter"/>
</dbReference>
<keyword evidence="1" id="KW-0472">Membrane</keyword>
<evidence type="ECO:0000256" key="1">
    <source>
        <dbReference type="ARBA" id="ARBA00023136"/>
    </source>
</evidence>
<dbReference type="Pfam" id="PF01593">
    <property type="entry name" value="Amino_oxidase"/>
    <property type="match status" value="1"/>
</dbReference>
<keyword evidence="2" id="KW-0732">Signal</keyword>
<feature type="chain" id="PRO_5002544923" description="Amine oxidase domain-containing protein" evidence="2">
    <location>
        <begin position="23"/>
        <end position="525"/>
    </location>
</feature>
<dbReference type="AlphaFoldDB" id="A0A0G2HL84"/>
<dbReference type="EMBL" id="JXQG01000023">
    <property type="protein sequence ID" value="KKZ12340.1"/>
    <property type="molecule type" value="Genomic_DNA"/>
</dbReference>
<feature type="signal peptide" evidence="2">
    <location>
        <begin position="1"/>
        <end position="22"/>
    </location>
</feature>
<dbReference type="Gene3D" id="3.90.660.10">
    <property type="match status" value="1"/>
</dbReference>
<evidence type="ECO:0000259" key="3">
    <source>
        <dbReference type="Pfam" id="PF01593"/>
    </source>
</evidence>
<dbReference type="PATRIC" id="fig|1604020.3.peg.572"/>
<dbReference type="PROSITE" id="PS51318">
    <property type="entry name" value="TAT"/>
    <property type="match status" value="1"/>
</dbReference>
<protein>
    <recommendedName>
        <fullName evidence="3">Amine oxidase domain-containing protein</fullName>
    </recommendedName>
</protein>
<evidence type="ECO:0000256" key="2">
    <source>
        <dbReference type="SAM" id="SignalP"/>
    </source>
</evidence>
<dbReference type="InterPro" id="IPR002937">
    <property type="entry name" value="Amino_oxidase"/>
</dbReference>
<dbReference type="InterPro" id="IPR050281">
    <property type="entry name" value="Flavin_monoamine_oxidase"/>
</dbReference>
<dbReference type="PANTHER" id="PTHR10742:SF342">
    <property type="entry name" value="AMINE OXIDASE"/>
    <property type="match status" value="1"/>
</dbReference>
<dbReference type="Proteomes" id="UP000035067">
    <property type="component" value="Unassembled WGS sequence"/>
</dbReference>
<dbReference type="Gene3D" id="1.20.1440.240">
    <property type="match status" value="1"/>
</dbReference>
<reference evidence="4 5" key="1">
    <citation type="submission" date="2015-01" db="EMBL/GenBank/DDBJ databases">
        <title>Lifestyle Evolution in Cyanobacterial Symbionts of Sponges.</title>
        <authorList>
            <person name="Burgsdorf I."/>
            <person name="Slaby B.M."/>
            <person name="Handley K.M."/>
            <person name="Haber M."/>
            <person name="Blom J."/>
            <person name="Marshall C.W."/>
            <person name="Gilbert J.A."/>
            <person name="Hentschel U."/>
            <person name="Steindler L."/>
        </authorList>
    </citation>
    <scope>NUCLEOTIDE SEQUENCE [LARGE SCALE GENOMIC DNA]</scope>
    <source>
        <strain evidence="4">SP3</strain>
    </source>
</reference>
<dbReference type="PANTHER" id="PTHR10742">
    <property type="entry name" value="FLAVIN MONOAMINE OXIDASE"/>
    <property type="match status" value="1"/>
</dbReference>
<name>A0A0G2HL84_9SYNE</name>
<comment type="caution">
    <text evidence="4">The sequence shown here is derived from an EMBL/GenBank/DDBJ whole genome shotgun (WGS) entry which is preliminary data.</text>
</comment>
<organism evidence="4 5">
    <name type="scientific">Candidatus Synechococcus spongiarum SP3</name>
    <dbReference type="NCBI Taxonomy" id="1604020"/>
    <lineage>
        <taxon>Bacteria</taxon>
        <taxon>Bacillati</taxon>
        <taxon>Cyanobacteriota</taxon>
        <taxon>Cyanophyceae</taxon>
        <taxon>Synechococcales</taxon>
        <taxon>Synechococcaceae</taxon>
        <taxon>Synechococcus</taxon>
    </lineage>
</organism>